<reference evidence="2 3" key="1">
    <citation type="journal article" date="2023" name="Commun. Biol.">
        <title>Reorganization of the ancestral sex-determining regions during the evolution of trioecy in Pleodorina starrii.</title>
        <authorList>
            <person name="Takahashi K."/>
            <person name="Suzuki S."/>
            <person name="Kawai-Toyooka H."/>
            <person name="Yamamoto K."/>
            <person name="Hamaji T."/>
            <person name="Ootsuki R."/>
            <person name="Yamaguchi H."/>
            <person name="Kawachi M."/>
            <person name="Higashiyama T."/>
            <person name="Nozaki H."/>
        </authorList>
    </citation>
    <scope>NUCLEOTIDE SEQUENCE [LARGE SCALE GENOMIC DNA]</scope>
    <source>
        <strain evidence="2 3">NIES-4479</strain>
    </source>
</reference>
<dbReference type="Gene3D" id="2.30.30.240">
    <property type="entry name" value="PRC-barrel domain"/>
    <property type="match status" value="1"/>
</dbReference>
<feature type="compositionally biased region" description="Low complexity" evidence="1">
    <location>
        <begin position="307"/>
        <end position="334"/>
    </location>
</feature>
<accession>A0A9W6F672</accession>
<dbReference type="InterPro" id="IPR011033">
    <property type="entry name" value="PRC_barrel-like_sf"/>
</dbReference>
<evidence type="ECO:0000313" key="3">
    <source>
        <dbReference type="Proteomes" id="UP001165080"/>
    </source>
</evidence>
<feature type="compositionally biased region" description="Gly residues" evidence="1">
    <location>
        <begin position="492"/>
        <end position="502"/>
    </location>
</feature>
<gene>
    <name evidence="2" type="primary">PLEST011932</name>
    <name evidence="2" type="ORF">PLESTB_001309000</name>
</gene>
<organism evidence="2 3">
    <name type="scientific">Pleodorina starrii</name>
    <dbReference type="NCBI Taxonomy" id="330485"/>
    <lineage>
        <taxon>Eukaryota</taxon>
        <taxon>Viridiplantae</taxon>
        <taxon>Chlorophyta</taxon>
        <taxon>core chlorophytes</taxon>
        <taxon>Chlorophyceae</taxon>
        <taxon>CS clade</taxon>
        <taxon>Chlamydomonadales</taxon>
        <taxon>Volvocaceae</taxon>
        <taxon>Pleodorina</taxon>
    </lineage>
</organism>
<protein>
    <recommendedName>
        <fullName evidence="4">PRC-barrel domain-containing protein</fullName>
    </recommendedName>
</protein>
<feature type="compositionally biased region" description="Low complexity" evidence="1">
    <location>
        <begin position="471"/>
        <end position="491"/>
    </location>
</feature>
<evidence type="ECO:0008006" key="4">
    <source>
        <dbReference type="Google" id="ProtNLM"/>
    </source>
</evidence>
<feature type="compositionally biased region" description="Pro residues" evidence="1">
    <location>
        <begin position="557"/>
        <end position="566"/>
    </location>
</feature>
<comment type="caution">
    <text evidence="2">The sequence shown here is derived from an EMBL/GenBank/DDBJ whole genome shotgun (WGS) entry which is preliminary data.</text>
</comment>
<dbReference type="Proteomes" id="UP001165080">
    <property type="component" value="Unassembled WGS sequence"/>
</dbReference>
<sequence length="585" mass="61920">MALVRRPFYDPMEPAQPTFIKLSDVMDKDVISSTTGRKLGKMGEAWVDASRLEVTCFDLESSGAIGVVPLLTIKQVGDVVLVQEDGVLRQPLDPRFGFTKLLGWEVRTPNNRALGKVRDMSFSRDTGTISKIEFDDFGLRFLRADFFDRFSVPADAIRQCAYGVVSLAADNVQYQEKQGLLSTLLRRVGGTQQLAGLLADGSRGGEAAGLLPQGYSYEQWQNDVRMWEAQTGCSYEEYMMQTGQQQPFGGSGRRNALPPGRPQPQALLPEAGSLSGGGIRQPGAPNYALPPSSSAPPQGGRPGAYNPMQQQQQAQQQQMPQAYGTPGQQQVPPYGGAGGYGSGYSGPGADPRFRGPAAQPQPQPRGAPAQPPRYSAAAGPQQQQQQWPQPGAQSPVGQPQQQQQWGQQPQQQQQQPPMQQQQPPMQQQQQQMAQRPGAPGPGVPGRGPMAGGPGAGIPGAAPVPQVPQQPRPQQQQQQQPPQYGWPGAVPGPSGGPGFGPAGAPGRDAGPVPPGQNGAGGAGSTRGVEEWMTRGPQGQAMPGGYDQAMEVPSRSPTPAGPAPPTGAEPPGWDLPSAAGSRQPQPY</sequence>
<name>A0A9W6F672_9CHLO</name>
<feature type="compositionally biased region" description="Pro residues" evidence="1">
    <location>
        <begin position="359"/>
        <end position="371"/>
    </location>
</feature>
<dbReference type="AlphaFoldDB" id="A0A9W6F672"/>
<dbReference type="PANTHER" id="PTHR36740:SF1">
    <property type="entry name" value="PRC-BARREL DOMAIN-CONTAINING PROTEIN"/>
    <property type="match status" value="1"/>
</dbReference>
<evidence type="ECO:0000256" key="1">
    <source>
        <dbReference type="SAM" id="MobiDB-lite"/>
    </source>
</evidence>
<dbReference type="SUPFAM" id="SSF50346">
    <property type="entry name" value="PRC-barrel domain"/>
    <property type="match status" value="1"/>
</dbReference>
<dbReference type="PANTHER" id="PTHR36740">
    <property type="entry name" value="PRC DOMAIN-CONTAINING PROTEIN"/>
    <property type="match status" value="1"/>
</dbReference>
<feature type="region of interest" description="Disordered" evidence="1">
    <location>
        <begin position="244"/>
        <end position="585"/>
    </location>
</feature>
<evidence type="ECO:0000313" key="2">
    <source>
        <dbReference type="EMBL" id="GLC58017.1"/>
    </source>
</evidence>
<dbReference type="EMBL" id="BRXU01000021">
    <property type="protein sequence ID" value="GLC58017.1"/>
    <property type="molecule type" value="Genomic_DNA"/>
</dbReference>
<feature type="compositionally biased region" description="Low complexity" evidence="1">
    <location>
        <begin position="372"/>
        <end position="437"/>
    </location>
</feature>
<proteinExistence type="predicted"/>
<feature type="compositionally biased region" description="Gly residues" evidence="1">
    <location>
        <begin position="335"/>
        <end position="346"/>
    </location>
</feature>
<feature type="compositionally biased region" description="Gly residues" evidence="1">
    <location>
        <begin position="443"/>
        <end position="457"/>
    </location>
</feature>
<keyword evidence="3" id="KW-1185">Reference proteome</keyword>